<dbReference type="PANTHER" id="PTHR36985:SF1">
    <property type="entry name" value="TRANSLOCATION AND ASSEMBLY MODULE SUBUNIT TAMB"/>
    <property type="match status" value="1"/>
</dbReference>
<comment type="subcellular location">
    <subcellularLocation>
        <location evidence="1">Membrane</location>
        <topology evidence="1">Single-pass membrane protein</topology>
    </subcellularLocation>
</comment>
<dbReference type="EMBL" id="JAHWZX010000004">
    <property type="protein sequence ID" value="MBW4330537.1"/>
    <property type="molecule type" value="Genomic_DNA"/>
</dbReference>
<keyword evidence="4 5" id="KW-0472">Membrane</keyword>
<evidence type="ECO:0000256" key="1">
    <source>
        <dbReference type="ARBA" id="ARBA00004167"/>
    </source>
</evidence>
<organism evidence="7 8">
    <name type="scientific">Stakelama flava</name>
    <dbReference type="NCBI Taxonomy" id="2860338"/>
    <lineage>
        <taxon>Bacteria</taxon>
        <taxon>Pseudomonadati</taxon>
        <taxon>Pseudomonadota</taxon>
        <taxon>Alphaproteobacteria</taxon>
        <taxon>Sphingomonadales</taxon>
        <taxon>Sphingomonadaceae</taxon>
        <taxon>Stakelama</taxon>
    </lineage>
</organism>
<sequence>MAEEIVSEPEGETVRVIEKRPLWQRILKWLGIAIGSLAVLVVLIVLGLNTGPGRNFLTGQINGFKMASGMGVHVGKIDGSLYGRMVLKDVRLTDTKGVFAASPSITLDWRPFAYINKHVDVRELSSPLIQFARMPVLNPTPASNDNGPLLPDLDIDVNKLAIARLDIGAAVSGQRHIAQIAGQAHIADRRAQLRANARTIAAPGVAGGDRLALTLDAVPDDNKLDVDLKLRAPENGMIAGMAGLKKPLSLSLDGNGSWQRWNGRLTGTLGGSSLANLQIAEQDGRFQVRGVAHPGLYLTGPVERLTKPGLQIALDAAFDNRVANTRLRLRSDALAVSTNGVIDLGKSEFHNFRAEALLLTPGAIAENLRGRSVRAAVALDGAFQTPTVDYKLTAGAIGFGEMAVEQLSAEGRATVNADRILVPVHAKAGRVTGLNAAAGGLLTNVAIDGDFAIDGAKILSDNLHLRSDKIDATAIVAADMAKGRYTGALKGRVNNYRVESFGIVNLQTDADVYSPPQGGFGVRGHVVMRTQQIFNDGIRNFLGGNAMARVNLDYTPEGVIRFSGLQVQAPDFRLNNGSGMYDPAGALALNADAYSKQYGPIQARVTGSMTRPVVQVRAARPGLGIGLANLDARVRGNNGAYAVLANGDTDYGPFKADMVIDTSNRLNVDIRSARFAGMDISGQVHQTAAGPFAGNVRFAGSGINGSANLSAQGQYQHADVNAQANNASIPGNSGLTIGRAIVTASATMYPGKPEVIADAQIASFAMGDFVIKKARAKVNYRGGQGTAQLVANGSSSVPFELAANAKLSPDQYIVALKGSGNGIGFATANPARISKTSSGYTLAPTQINLDKGSIRLAGDFGSAISMKARLDSLDLSVANAFVPGLGIGGQATGSLDYTQQGSGFPQAQARLNITDFRRTSIAAVSEPVNIEFAGKLVPSGGDARALIKRGTTTVGRMVATLQPLAPGSGAWSTRLMAAPLSGGIRYNGPADVLFSFAGQSGQTLKGPIALAANFGGQVRSPRLTGVVRAQNLTYENENYGTRLSKMSIDGQFSNDRFVLNTLHANAGDGTIDASGRVGLAADAGFPIDITAKLNKAQLAKSDALGATATGEIHVVNKPGEQASITGEIRIPEARYQIIRQGSADVPELTGIRRKGQKPANEQDHSASGPPGLFRLDIRLRADNQLYVSGMGLESEWSADLRVTGTSADPRVRGSLNIVRGTYSFAGNRFDVTKGVVSFEGGAVSNPQINIVASTEKDDITATITVTGTAQNPQIAFSSTPALAQDEVLSRLLFGSSVTDLSATEAIQLASSLNSLRGSGGGGLNPLGKLRSATGIDRLRVLGGDDTTGRGTSLAAGKYITNDIYVEIITDAKGFTATQLEISLSKALSILSQTASSGGSSASLRYSKDY</sequence>
<keyword evidence="3 5" id="KW-1133">Transmembrane helix</keyword>
<gene>
    <name evidence="7" type="ORF">KY084_06565</name>
</gene>
<dbReference type="InterPro" id="IPR007452">
    <property type="entry name" value="TamB_C"/>
</dbReference>
<evidence type="ECO:0000313" key="8">
    <source>
        <dbReference type="Proteomes" id="UP001197214"/>
    </source>
</evidence>
<dbReference type="RefSeq" id="WP_219237635.1">
    <property type="nucleotide sequence ID" value="NZ_JAHWZX010000004.1"/>
</dbReference>
<evidence type="ECO:0000256" key="4">
    <source>
        <dbReference type="ARBA" id="ARBA00023136"/>
    </source>
</evidence>
<reference evidence="7 8" key="1">
    <citation type="submission" date="2021-07" db="EMBL/GenBank/DDBJ databases">
        <title>Stakelama flava sp. nov., a novel endophytic bacterium isolated from branch of Kandelia candel.</title>
        <authorList>
            <person name="Tuo L."/>
        </authorList>
    </citation>
    <scope>NUCLEOTIDE SEQUENCE [LARGE SCALE GENOMIC DNA]</scope>
    <source>
        <strain evidence="7 8">CBK3Z-3</strain>
    </source>
</reference>
<keyword evidence="8" id="KW-1185">Reference proteome</keyword>
<evidence type="ECO:0000256" key="3">
    <source>
        <dbReference type="ARBA" id="ARBA00022989"/>
    </source>
</evidence>
<comment type="caution">
    <text evidence="7">The sequence shown here is derived from an EMBL/GenBank/DDBJ whole genome shotgun (WGS) entry which is preliminary data.</text>
</comment>
<dbReference type="Pfam" id="PF04357">
    <property type="entry name" value="TamB"/>
    <property type="match status" value="1"/>
</dbReference>
<name>A0ABS6XK14_9SPHN</name>
<keyword evidence="2 5" id="KW-0812">Transmembrane</keyword>
<protein>
    <submittedName>
        <fullName evidence="7">Translocation/assembly module TamB domain-containing protein</fullName>
    </submittedName>
</protein>
<feature type="transmembrane region" description="Helical" evidence="5">
    <location>
        <begin position="29"/>
        <end position="48"/>
    </location>
</feature>
<accession>A0ABS6XK14</accession>
<evidence type="ECO:0000259" key="6">
    <source>
        <dbReference type="Pfam" id="PF04357"/>
    </source>
</evidence>
<dbReference type="PANTHER" id="PTHR36985">
    <property type="entry name" value="TRANSLOCATION AND ASSEMBLY MODULE SUBUNIT TAMB"/>
    <property type="match status" value="1"/>
</dbReference>
<evidence type="ECO:0000256" key="5">
    <source>
        <dbReference type="SAM" id="Phobius"/>
    </source>
</evidence>
<feature type="domain" description="Translocation and assembly module TamB C-terminal" evidence="6">
    <location>
        <begin position="1063"/>
        <end position="1409"/>
    </location>
</feature>
<evidence type="ECO:0000256" key="2">
    <source>
        <dbReference type="ARBA" id="ARBA00022692"/>
    </source>
</evidence>
<proteinExistence type="predicted"/>
<dbReference type="Proteomes" id="UP001197214">
    <property type="component" value="Unassembled WGS sequence"/>
</dbReference>
<evidence type="ECO:0000313" key="7">
    <source>
        <dbReference type="EMBL" id="MBW4330537.1"/>
    </source>
</evidence>